<proteinExistence type="predicted"/>
<sequence>MDPAISNVNSDLDSVMGTITRIPRLIKAEGFTEWKYRFEQYIKMKDVKLWKSFLRPPVRITATSGDVVIDKPFEEYSDLDFEKVEPDQRALATLSMALSSEIAQGFREYTIAKYLWDDLIDVYEGNEDMKQSMQDMLHQRFNLFNHILGESLEAQLQHFITLHTELSTAGITFPKIDVNKKLLNSLPRSWDMNVSVIKKNKDLDRFSLSEIMAIIKSCDMDDKQREMNHVSSYQSANIGTSANNAFSVQTTGNATTKVQAQFQPGSSSVAPQAPSVAAYSIKTPTPAQPLPKGAEENLGLMVGLINCYNALVAGELFHPMTAGDLDQINPDDLEEMDISWHIAMAVYRAKKFT</sequence>
<comment type="caution">
    <text evidence="1">The sequence shown here is derived from an EMBL/GenBank/DDBJ whole genome shotgun (WGS) entry which is preliminary data.</text>
</comment>
<keyword evidence="2" id="KW-1185">Reference proteome</keyword>
<protein>
    <submittedName>
        <fullName evidence="1">Uncharacterized protein</fullName>
    </submittedName>
</protein>
<evidence type="ECO:0000313" key="1">
    <source>
        <dbReference type="EMBL" id="KAI3751320.1"/>
    </source>
</evidence>
<organism evidence="1 2">
    <name type="scientific">Cichorium intybus</name>
    <name type="common">Chicory</name>
    <dbReference type="NCBI Taxonomy" id="13427"/>
    <lineage>
        <taxon>Eukaryota</taxon>
        <taxon>Viridiplantae</taxon>
        <taxon>Streptophyta</taxon>
        <taxon>Embryophyta</taxon>
        <taxon>Tracheophyta</taxon>
        <taxon>Spermatophyta</taxon>
        <taxon>Magnoliopsida</taxon>
        <taxon>eudicotyledons</taxon>
        <taxon>Gunneridae</taxon>
        <taxon>Pentapetalae</taxon>
        <taxon>asterids</taxon>
        <taxon>campanulids</taxon>
        <taxon>Asterales</taxon>
        <taxon>Asteraceae</taxon>
        <taxon>Cichorioideae</taxon>
        <taxon>Cichorieae</taxon>
        <taxon>Cichoriinae</taxon>
        <taxon>Cichorium</taxon>
    </lineage>
</organism>
<dbReference type="EMBL" id="CM042012">
    <property type="protein sequence ID" value="KAI3751320.1"/>
    <property type="molecule type" value="Genomic_DNA"/>
</dbReference>
<dbReference type="Proteomes" id="UP001055811">
    <property type="component" value="Linkage Group LG04"/>
</dbReference>
<accession>A0ACB9DXN7</accession>
<gene>
    <name evidence="1" type="ORF">L2E82_22387</name>
</gene>
<reference evidence="2" key="1">
    <citation type="journal article" date="2022" name="Mol. Ecol. Resour.">
        <title>The genomes of chicory, endive, great burdock and yacon provide insights into Asteraceae palaeo-polyploidization history and plant inulin production.</title>
        <authorList>
            <person name="Fan W."/>
            <person name="Wang S."/>
            <person name="Wang H."/>
            <person name="Wang A."/>
            <person name="Jiang F."/>
            <person name="Liu H."/>
            <person name="Zhao H."/>
            <person name="Xu D."/>
            <person name="Zhang Y."/>
        </authorList>
    </citation>
    <scope>NUCLEOTIDE SEQUENCE [LARGE SCALE GENOMIC DNA]</scope>
    <source>
        <strain evidence="2">cv. Punajuju</strain>
    </source>
</reference>
<name>A0ACB9DXN7_CICIN</name>
<reference evidence="1 2" key="2">
    <citation type="journal article" date="2022" name="Mol. Ecol. Resour.">
        <title>The genomes of chicory, endive, great burdock and yacon provide insights into Asteraceae paleo-polyploidization history and plant inulin production.</title>
        <authorList>
            <person name="Fan W."/>
            <person name="Wang S."/>
            <person name="Wang H."/>
            <person name="Wang A."/>
            <person name="Jiang F."/>
            <person name="Liu H."/>
            <person name="Zhao H."/>
            <person name="Xu D."/>
            <person name="Zhang Y."/>
        </authorList>
    </citation>
    <scope>NUCLEOTIDE SEQUENCE [LARGE SCALE GENOMIC DNA]</scope>
    <source>
        <strain evidence="2">cv. Punajuju</strain>
        <tissue evidence="1">Leaves</tissue>
    </source>
</reference>
<evidence type="ECO:0000313" key="2">
    <source>
        <dbReference type="Proteomes" id="UP001055811"/>
    </source>
</evidence>